<comment type="caution">
    <text evidence="2">The sequence shown here is derived from an EMBL/GenBank/DDBJ whole genome shotgun (WGS) entry which is preliminary data.</text>
</comment>
<dbReference type="Proteomes" id="UP001374579">
    <property type="component" value="Unassembled WGS sequence"/>
</dbReference>
<protein>
    <submittedName>
        <fullName evidence="2">Uncharacterized protein</fullName>
    </submittedName>
</protein>
<evidence type="ECO:0000256" key="1">
    <source>
        <dbReference type="SAM" id="MobiDB-lite"/>
    </source>
</evidence>
<name>A0AAN9BPB8_9CAEN</name>
<accession>A0AAN9BPB8</accession>
<gene>
    <name evidence="2" type="ORF">V1264_016540</name>
</gene>
<dbReference type="InterPro" id="IPR032922">
    <property type="entry name" value="SON"/>
</dbReference>
<dbReference type="GO" id="GO:0051726">
    <property type="term" value="P:regulation of cell cycle"/>
    <property type="evidence" value="ECO:0007669"/>
    <property type="project" value="InterPro"/>
</dbReference>
<reference evidence="2 3" key="1">
    <citation type="submission" date="2024-02" db="EMBL/GenBank/DDBJ databases">
        <title>Chromosome-scale genome assembly of the rough periwinkle Littorina saxatilis.</title>
        <authorList>
            <person name="De Jode A."/>
            <person name="Faria R."/>
            <person name="Formenti G."/>
            <person name="Sims Y."/>
            <person name="Smith T.P."/>
            <person name="Tracey A."/>
            <person name="Wood J.M.D."/>
            <person name="Zagrodzka Z.B."/>
            <person name="Johannesson K."/>
            <person name="Butlin R.K."/>
            <person name="Leder E.H."/>
        </authorList>
    </citation>
    <scope>NUCLEOTIDE SEQUENCE [LARGE SCALE GENOMIC DNA]</scope>
    <source>
        <strain evidence="2">Snail1</strain>
        <tissue evidence="2">Muscle</tissue>
    </source>
</reference>
<dbReference type="PANTHER" id="PTHR46528:SF1">
    <property type="entry name" value="PROTEIN SON"/>
    <property type="match status" value="1"/>
</dbReference>
<proteinExistence type="predicted"/>
<feature type="compositionally biased region" description="Acidic residues" evidence="1">
    <location>
        <begin position="45"/>
        <end position="57"/>
    </location>
</feature>
<feature type="region of interest" description="Disordered" evidence="1">
    <location>
        <begin position="32"/>
        <end position="67"/>
    </location>
</feature>
<feature type="region of interest" description="Disordered" evidence="1">
    <location>
        <begin position="91"/>
        <end position="114"/>
    </location>
</feature>
<feature type="compositionally biased region" description="Polar residues" evidence="1">
    <location>
        <begin position="91"/>
        <end position="111"/>
    </location>
</feature>
<evidence type="ECO:0000313" key="3">
    <source>
        <dbReference type="Proteomes" id="UP001374579"/>
    </source>
</evidence>
<organism evidence="2 3">
    <name type="scientific">Littorina saxatilis</name>
    <dbReference type="NCBI Taxonomy" id="31220"/>
    <lineage>
        <taxon>Eukaryota</taxon>
        <taxon>Metazoa</taxon>
        <taxon>Spiralia</taxon>
        <taxon>Lophotrochozoa</taxon>
        <taxon>Mollusca</taxon>
        <taxon>Gastropoda</taxon>
        <taxon>Caenogastropoda</taxon>
        <taxon>Littorinimorpha</taxon>
        <taxon>Littorinoidea</taxon>
        <taxon>Littorinidae</taxon>
        <taxon>Littorina</taxon>
    </lineage>
</organism>
<dbReference type="EMBL" id="JBAMIC010000004">
    <property type="protein sequence ID" value="KAK7108883.1"/>
    <property type="molecule type" value="Genomic_DNA"/>
</dbReference>
<keyword evidence="3" id="KW-1185">Reference proteome</keyword>
<dbReference type="GO" id="GO:0003723">
    <property type="term" value="F:RNA binding"/>
    <property type="evidence" value="ECO:0007669"/>
    <property type="project" value="InterPro"/>
</dbReference>
<dbReference type="AlphaFoldDB" id="A0AAN9BPB8"/>
<sequence length="274" mass="29523">MEKGQGPAVDLTVAKSGGKSVAELTEFCKRISERDKERGLIDSSDSSEEGQDSDAEDTPLHHPFKMRDPSTLPNIVMNIRNAKQLPVLTPQEKQTQSAQLRTQFPVSSGTQHRTKELEWVPVTPTTASTTTTKAKTTTAAPVTATAPTTTLAIPGPVPSSVVVEAVAPAVVATTPPVVPAPPPEHSVFPAPQPEINIGSIITERIKAMRQLEQNPFDVQALTSVHKINEKANAWAQSKQLPGQFTGRSDIRILSQQELAGPDKRNQAWARKVGL</sequence>
<dbReference type="PANTHER" id="PTHR46528">
    <property type="entry name" value="PROTEIN SON"/>
    <property type="match status" value="1"/>
</dbReference>
<evidence type="ECO:0000313" key="2">
    <source>
        <dbReference type="EMBL" id="KAK7108883.1"/>
    </source>
</evidence>
<dbReference type="GO" id="GO:0048024">
    <property type="term" value="P:regulation of mRNA splicing, via spliceosome"/>
    <property type="evidence" value="ECO:0007669"/>
    <property type="project" value="TreeGrafter"/>
</dbReference>